<dbReference type="FunFam" id="1.20.1250.20:FF:000034">
    <property type="entry name" value="MFS general substrate transporter"/>
    <property type="match status" value="1"/>
</dbReference>
<feature type="transmembrane region" description="Helical" evidence="6">
    <location>
        <begin position="85"/>
        <end position="104"/>
    </location>
</feature>
<dbReference type="GO" id="GO:0016020">
    <property type="term" value="C:membrane"/>
    <property type="evidence" value="ECO:0007669"/>
    <property type="project" value="UniProtKB-SubCell"/>
</dbReference>
<feature type="transmembrane region" description="Helical" evidence="6">
    <location>
        <begin position="403"/>
        <end position="422"/>
    </location>
</feature>
<dbReference type="STRING" id="215250.A0A316YD53"/>
<dbReference type="SUPFAM" id="SSF103473">
    <property type="entry name" value="MFS general substrate transporter"/>
    <property type="match status" value="1"/>
</dbReference>
<gene>
    <name evidence="8" type="ORF">FA10DRAFT_256497</name>
</gene>
<comment type="subcellular location">
    <subcellularLocation>
        <location evidence="1">Membrane</location>
        <topology evidence="1">Multi-pass membrane protein</topology>
    </subcellularLocation>
</comment>
<dbReference type="PANTHER" id="PTHR43791">
    <property type="entry name" value="PERMEASE-RELATED"/>
    <property type="match status" value="1"/>
</dbReference>
<feature type="transmembrane region" description="Helical" evidence="6">
    <location>
        <begin position="252"/>
        <end position="272"/>
    </location>
</feature>
<feature type="transmembrane region" description="Helical" evidence="6">
    <location>
        <begin position="177"/>
        <end position="198"/>
    </location>
</feature>
<dbReference type="RefSeq" id="XP_025374357.1">
    <property type="nucleotide sequence ID" value="XM_025519809.1"/>
</dbReference>
<protein>
    <submittedName>
        <fullName evidence="8">Putative MFS nicotinic acid transporter Tna1</fullName>
    </submittedName>
</protein>
<feature type="transmembrane region" description="Helical" evidence="6">
    <location>
        <begin position="146"/>
        <end position="165"/>
    </location>
</feature>
<keyword evidence="9" id="KW-1185">Reference proteome</keyword>
<dbReference type="EMBL" id="KZ819641">
    <property type="protein sequence ID" value="PWN87159.1"/>
    <property type="molecule type" value="Genomic_DNA"/>
</dbReference>
<feature type="transmembrane region" description="Helical" evidence="6">
    <location>
        <begin position="110"/>
        <end position="134"/>
    </location>
</feature>
<feature type="transmembrane region" description="Helical" evidence="6">
    <location>
        <begin position="340"/>
        <end position="361"/>
    </location>
</feature>
<keyword evidence="2" id="KW-0813">Transport</keyword>
<dbReference type="PROSITE" id="PS50850">
    <property type="entry name" value="MFS"/>
    <property type="match status" value="1"/>
</dbReference>
<evidence type="ECO:0000256" key="3">
    <source>
        <dbReference type="ARBA" id="ARBA00022692"/>
    </source>
</evidence>
<organism evidence="8 9">
    <name type="scientific">Acaromyces ingoldii</name>
    <dbReference type="NCBI Taxonomy" id="215250"/>
    <lineage>
        <taxon>Eukaryota</taxon>
        <taxon>Fungi</taxon>
        <taxon>Dikarya</taxon>
        <taxon>Basidiomycota</taxon>
        <taxon>Ustilaginomycotina</taxon>
        <taxon>Exobasidiomycetes</taxon>
        <taxon>Exobasidiales</taxon>
        <taxon>Cryptobasidiaceae</taxon>
        <taxon>Acaromyces</taxon>
    </lineage>
</organism>
<dbReference type="InterPro" id="IPR020846">
    <property type="entry name" value="MFS_dom"/>
</dbReference>
<dbReference type="GeneID" id="37041725"/>
<reference evidence="8 9" key="1">
    <citation type="journal article" date="2018" name="Mol. Biol. Evol.">
        <title>Broad Genomic Sampling Reveals a Smut Pathogenic Ancestry of the Fungal Clade Ustilaginomycotina.</title>
        <authorList>
            <person name="Kijpornyongpan T."/>
            <person name="Mondo S.J."/>
            <person name="Barry K."/>
            <person name="Sandor L."/>
            <person name="Lee J."/>
            <person name="Lipzen A."/>
            <person name="Pangilinan J."/>
            <person name="LaButti K."/>
            <person name="Hainaut M."/>
            <person name="Henrissat B."/>
            <person name="Grigoriev I.V."/>
            <person name="Spatafora J.W."/>
            <person name="Aime M.C."/>
        </authorList>
    </citation>
    <scope>NUCLEOTIDE SEQUENCE [LARGE SCALE GENOMIC DNA]</scope>
    <source>
        <strain evidence="8 9">MCA 4198</strain>
    </source>
</reference>
<dbReference type="PANTHER" id="PTHR43791:SF19">
    <property type="entry name" value="TRANSPORTER, PUTATIVE (AFU_ORTHOLOGUE AFUA_1G01812)-RELATED"/>
    <property type="match status" value="1"/>
</dbReference>
<keyword evidence="3 6" id="KW-0812">Transmembrane</keyword>
<feature type="transmembrane region" description="Helical" evidence="6">
    <location>
        <begin position="315"/>
        <end position="334"/>
    </location>
</feature>
<feature type="transmembrane region" description="Helical" evidence="6">
    <location>
        <begin position="284"/>
        <end position="303"/>
    </location>
</feature>
<dbReference type="GO" id="GO:0022857">
    <property type="term" value="F:transmembrane transporter activity"/>
    <property type="evidence" value="ECO:0007669"/>
    <property type="project" value="InterPro"/>
</dbReference>
<dbReference type="InterPro" id="IPR036259">
    <property type="entry name" value="MFS_trans_sf"/>
</dbReference>
<evidence type="ECO:0000313" key="8">
    <source>
        <dbReference type="EMBL" id="PWN87159.1"/>
    </source>
</evidence>
<dbReference type="Proteomes" id="UP000245768">
    <property type="component" value="Unassembled WGS sequence"/>
</dbReference>
<feature type="transmembrane region" description="Helical" evidence="6">
    <location>
        <begin position="373"/>
        <end position="391"/>
    </location>
</feature>
<name>A0A316YD53_9BASI</name>
<evidence type="ECO:0000256" key="6">
    <source>
        <dbReference type="SAM" id="Phobius"/>
    </source>
</evidence>
<dbReference type="OrthoDB" id="2962993at2759"/>
<dbReference type="InterPro" id="IPR011701">
    <property type="entry name" value="MFS"/>
</dbReference>
<dbReference type="Pfam" id="PF07690">
    <property type="entry name" value="MFS_1"/>
    <property type="match status" value="1"/>
</dbReference>
<accession>A0A316YD53</accession>
<dbReference type="FunCoup" id="A0A316YD53">
    <property type="interactions" value="72"/>
</dbReference>
<dbReference type="AlphaFoldDB" id="A0A316YD53"/>
<proteinExistence type="predicted"/>
<evidence type="ECO:0000313" key="9">
    <source>
        <dbReference type="Proteomes" id="UP000245768"/>
    </source>
</evidence>
<dbReference type="Gene3D" id="1.20.1250.20">
    <property type="entry name" value="MFS general substrate transporter like domains"/>
    <property type="match status" value="2"/>
</dbReference>
<sequence>MTKEEEKRLLRKIDWAIVPYCSLLYLLSFLDRVNIGQAAVAGLKADLGITGGNSYAVALSLFFVGYVVFEVPSNLALKALKPHRWIPFIMISWSIVMVCMGLVRSGAGLIAARFFLGVAEGGLFPGINFMLTCWYSRREQTLRISIFFAGATLAGAFGGILAYGLNKMVATPGGWRWIFIIEGLITFVCALPAWWAIVDFPAEDNKLLNKEEARKWNHKLAISQGVTNANTPFSWAQVREAFLDWKTWMYSLMYISIANPLYSLALFTPTIIQSLDFSGASANLLSVPPYVVGFITTLTVAYLSDRTMMRGPFIIGSMFVVVIGYIILICDVAPGVKYFAIFLTVAGVSPSIGTSIAFVGSNFGPVYRRATTMGIYFTIGNSAGLVSSNVYPMADAPRYIKGHAINLGFAAVAILSCAVLMFHNIRENRRRDAISYAHPDGRDVDPSRLDDEAEKKRWGYEGKTREELLSLGHRHLAFRYVW</sequence>
<feature type="domain" description="Major facilitator superfamily (MFS) profile" evidence="7">
    <location>
        <begin position="17"/>
        <end position="428"/>
    </location>
</feature>
<dbReference type="InParanoid" id="A0A316YD53"/>
<evidence type="ECO:0000256" key="1">
    <source>
        <dbReference type="ARBA" id="ARBA00004141"/>
    </source>
</evidence>
<keyword evidence="5 6" id="KW-0472">Membrane</keyword>
<evidence type="ECO:0000259" key="7">
    <source>
        <dbReference type="PROSITE" id="PS50850"/>
    </source>
</evidence>
<feature type="transmembrane region" description="Helical" evidence="6">
    <location>
        <begin position="12"/>
        <end position="30"/>
    </location>
</feature>
<feature type="transmembrane region" description="Helical" evidence="6">
    <location>
        <begin position="55"/>
        <end position="73"/>
    </location>
</feature>
<evidence type="ECO:0000256" key="5">
    <source>
        <dbReference type="ARBA" id="ARBA00023136"/>
    </source>
</evidence>
<dbReference type="FunFam" id="1.20.1250.20:FF:000068">
    <property type="entry name" value="MFS general substrate transporter"/>
    <property type="match status" value="1"/>
</dbReference>
<keyword evidence="4 6" id="KW-1133">Transmembrane helix</keyword>
<evidence type="ECO:0000256" key="4">
    <source>
        <dbReference type="ARBA" id="ARBA00022989"/>
    </source>
</evidence>
<evidence type="ECO:0000256" key="2">
    <source>
        <dbReference type="ARBA" id="ARBA00022448"/>
    </source>
</evidence>